<evidence type="ECO:0000313" key="1">
    <source>
        <dbReference type="Proteomes" id="UP000887577"/>
    </source>
</evidence>
<accession>A0A914YBG6</accession>
<keyword evidence="1" id="KW-1185">Reference proteome</keyword>
<name>A0A914YBG6_9BILA</name>
<organism evidence="1 2">
    <name type="scientific">Panagrolaimus superbus</name>
    <dbReference type="NCBI Taxonomy" id="310955"/>
    <lineage>
        <taxon>Eukaryota</taxon>
        <taxon>Metazoa</taxon>
        <taxon>Ecdysozoa</taxon>
        <taxon>Nematoda</taxon>
        <taxon>Chromadorea</taxon>
        <taxon>Rhabditida</taxon>
        <taxon>Tylenchina</taxon>
        <taxon>Panagrolaimomorpha</taxon>
        <taxon>Panagrolaimoidea</taxon>
        <taxon>Panagrolaimidae</taxon>
        <taxon>Panagrolaimus</taxon>
    </lineage>
</organism>
<sequence length="166" mass="18558">MDLIRKGFIFPSFDALSDILCEASSKAAGKRIRFTDNNGHRAYADICDPKIITAISALAENKTSELIRGLANDYCQLNARGSLCDSTSDKTKPKFCLIRDSSGYITMKKYPSLASNSACDCCRRQSYSQHGQCYNEDKLIQKTDMIGQVFPTNSKFDLHLCKIEFV</sequence>
<dbReference type="Proteomes" id="UP000887577">
    <property type="component" value="Unplaced"/>
</dbReference>
<evidence type="ECO:0000313" key="2">
    <source>
        <dbReference type="WBParaSite" id="PSU_v2.g14835.t1"/>
    </source>
</evidence>
<reference evidence="2" key="1">
    <citation type="submission" date="2022-11" db="UniProtKB">
        <authorList>
            <consortium name="WormBaseParasite"/>
        </authorList>
    </citation>
    <scope>IDENTIFICATION</scope>
</reference>
<dbReference type="AlphaFoldDB" id="A0A914YBG6"/>
<dbReference type="WBParaSite" id="PSU_v2.g14835.t1">
    <property type="protein sequence ID" value="PSU_v2.g14835.t1"/>
    <property type="gene ID" value="PSU_v2.g14835"/>
</dbReference>
<protein>
    <submittedName>
        <fullName evidence="2">Uncharacterized protein</fullName>
    </submittedName>
</protein>
<proteinExistence type="predicted"/>